<accession>A0AAE0GU73</accession>
<dbReference type="GO" id="GO:0080188">
    <property type="term" value="P:gene silencing by siRNA-directed DNA methylation"/>
    <property type="evidence" value="ECO:0007669"/>
    <property type="project" value="TreeGrafter"/>
</dbReference>
<dbReference type="PANTHER" id="PTHR11246:SF1">
    <property type="entry name" value="PRE-MRNA-PROCESSING FACTOR 6"/>
    <property type="match status" value="1"/>
</dbReference>
<evidence type="ECO:0000256" key="1">
    <source>
        <dbReference type="ARBA" id="ARBA00004123"/>
    </source>
</evidence>
<dbReference type="SUPFAM" id="SSF48452">
    <property type="entry name" value="TPR-like"/>
    <property type="match status" value="4"/>
</dbReference>
<evidence type="ECO:0000259" key="7">
    <source>
        <dbReference type="Pfam" id="PF06424"/>
    </source>
</evidence>
<dbReference type="Pfam" id="PF06424">
    <property type="entry name" value="PRP1_N"/>
    <property type="match status" value="1"/>
</dbReference>
<keyword evidence="3" id="KW-0677">Repeat</keyword>
<keyword evidence="9" id="KW-1185">Reference proteome</keyword>
<dbReference type="Gene3D" id="1.25.40.10">
    <property type="entry name" value="Tetratricopeptide repeat domain"/>
    <property type="match status" value="4"/>
</dbReference>
<sequence>MLKPTAPKPKLDFDNLPAPSNYVPGLGRGATGFTTRSDIGPARAAPELGAGAGAAGPGLGAKPLGQGGGDDNAADQPQEKQEFDEFQGNDAGILSIGEYDEDDREADDIWEKIDDHMDGRRRDRREARLKKEIEEYRASNPKITEQFADLKRKLSDVTEDEWDSIPDIGDYTIKNKKRNASFVPVPDTLLAKAAAEKEQGAAIDPKSKLVGGFETPMGLSTPMGNTPMTDLTAVGEGRGVVLELKLDRMADSVGGQTVVDPKGYLTDLKSMKINTDAEIGDIKRARLLLKSVIQSNPGHAPGWIAAARLEEFAGKVAAARTFIQQGCEKCTKSEDVWLEAVRLQTPENAKAVLARGVSEIPTSVKLWLQACRLETETVKKQRVLRKALEHVPTSVKLWKQAVELADESDARILLTRAVECCPQHTELWLALARLESYESARKVLNRARETVPTEPAIWITAAKLEEANGNGAMVPTIIKRAIKSLSANNVVVNHEQWLKEAEAAEKSGSLETCQAIVRTTIGIGVDDEDRKRTWMADAEDCLKRQSTETARAIFAHALSVFPGKKSVWLRAAQLEKAAGSRESLDALLRRAVTYCPQAEILWLMGAKEKWAAGDVSAARSILQEAFAANPDSEEVWLAAFKLEFENHEPERARLILAKAREKGGTERMWMKSAIVEREMGNDADELAVLRDGLAKYPLAWKMWLMLGQLHTRMGHAVQALEAYALGIRKCPNCTPLWAAAAMQEEANGNKSKARAMLEGGRLKNPKNADLWLCAVRAEQRNNNQKAAEALMAKALQECPTSGALWAEAVRLAPRPQRKSKSVDALRRCDNDPFVIAAVAQLFWNDRKVEKARSWFNRCTTINPDIGDFWALWYKFECQHGTPEQQEAVLKKAVAADPKHGEHWCKVSKALGNAHDSKEMLVKKAAVAMDKDATTIA</sequence>
<dbReference type="Proteomes" id="UP001190700">
    <property type="component" value="Unassembled WGS sequence"/>
</dbReference>
<proteinExistence type="predicted"/>
<dbReference type="InterPro" id="IPR010491">
    <property type="entry name" value="PRP1_N"/>
</dbReference>
<feature type="region of interest" description="Disordered" evidence="6">
    <location>
        <begin position="1"/>
        <end position="105"/>
    </location>
</feature>
<dbReference type="SMART" id="SM00386">
    <property type="entry name" value="HAT"/>
    <property type="match status" value="12"/>
</dbReference>
<reference evidence="8 9" key="1">
    <citation type="journal article" date="2015" name="Genome Biol. Evol.">
        <title>Comparative Genomics of a Bacterivorous Green Alga Reveals Evolutionary Causalities and Consequences of Phago-Mixotrophic Mode of Nutrition.</title>
        <authorList>
            <person name="Burns J.A."/>
            <person name="Paasch A."/>
            <person name="Narechania A."/>
            <person name="Kim E."/>
        </authorList>
    </citation>
    <scope>NUCLEOTIDE SEQUENCE [LARGE SCALE GENOMIC DNA]</scope>
    <source>
        <strain evidence="8 9">PLY_AMNH</strain>
    </source>
</reference>
<dbReference type="GO" id="GO:0000244">
    <property type="term" value="P:spliceosomal tri-snRNP complex assembly"/>
    <property type="evidence" value="ECO:0007669"/>
    <property type="project" value="TreeGrafter"/>
</dbReference>
<dbReference type="Pfam" id="PF14559">
    <property type="entry name" value="TPR_19"/>
    <property type="match status" value="1"/>
</dbReference>
<comment type="caution">
    <text evidence="8">The sequence shown here is derived from an EMBL/GenBank/DDBJ whole genome shotgun (WGS) entry which is preliminary data.</text>
</comment>
<comment type="subcellular location">
    <subcellularLocation>
        <location evidence="1">Nucleus</location>
    </subcellularLocation>
</comment>
<dbReference type="AlphaFoldDB" id="A0AAE0GU73"/>
<dbReference type="InterPro" id="IPR003107">
    <property type="entry name" value="HAT"/>
</dbReference>
<dbReference type="FunFam" id="1.25.40.10:FF:000649">
    <property type="entry name" value="mRNA splicing factor (Prp1/Zer1), putative"/>
    <property type="match status" value="1"/>
</dbReference>
<dbReference type="PANTHER" id="PTHR11246">
    <property type="entry name" value="PRE-MRNA SPLICING FACTOR"/>
    <property type="match status" value="1"/>
</dbReference>
<keyword evidence="5" id="KW-0539">Nucleus</keyword>
<evidence type="ECO:0000256" key="5">
    <source>
        <dbReference type="ARBA" id="ARBA00023242"/>
    </source>
</evidence>
<gene>
    <name evidence="8" type="ORF">CYMTET_8065</name>
</gene>
<organism evidence="8 9">
    <name type="scientific">Cymbomonas tetramitiformis</name>
    <dbReference type="NCBI Taxonomy" id="36881"/>
    <lineage>
        <taxon>Eukaryota</taxon>
        <taxon>Viridiplantae</taxon>
        <taxon>Chlorophyta</taxon>
        <taxon>Pyramimonadophyceae</taxon>
        <taxon>Pyramimonadales</taxon>
        <taxon>Pyramimonadaceae</taxon>
        <taxon>Cymbomonas</taxon>
    </lineage>
</organism>
<dbReference type="InterPro" id="IPR045075">
    <property type="entry name" value="Syf1-like"/>
</dbReference>
<feature type="domain" description="PRP1 splicing factor N-terminal" evidence="7">
    <location>
        <begin position="18"/>
        <end position="174"/>
    </location>
</feature>
<feature type="compositionally biased region" description="Low complexity" evidence="6">
    <location>
        <begin position="40"/>
        <end position="49"/>
    </location>
</feature>
<dbReference type="FunFam" id="1.25.40.10:FF:000256">
    <property type="entry name" value="Probable pre-mRNA splicing factor prp1"/>
    <property type="match status" value="1"/>
</dbReference>
<dbReference type="GO" id="GO:2000636">
    <property type="term" value="P:positive regulation of primary miRNA processing"/>
    <property type="evidence" value="ECO:0007669"/>
    <property type="project" value="TreeGrafter"/>
</dbReference>
<dbReference type="GO" id="GO:0046540">
    <property type="term" value="C:U4/U6 x U5 tri-snRNP complex"/>
    <property type="evidence" value="ECO:0007669"/>
    <property type="project" value="TreeGrafter"/>
</dbReference>
<keyword evidence="2" id="KW-0507">mRNA processing</keyword>
<dbReference type="FunFam" id="1.25.40.10:FF:000384">
    <property type="entry name" value="Probable pre-mRNA splicing factor prp1"/>
    <property type="match status" value="1"/>
</dbReference>
<evidence type="ECO:0000256" key="6">
    <source>
        <dbReference type="SAM" id="MobiDB-lite"/>
    </source>
</evidence>
<dbReference type="GO" id="GO:0071013">
    <property type="term" value="C:catalytic step 2 spliceosome"/>
    <property type="evidence" value="ECO:0007669"/>
    <property type="project" value="TreeGrafter"/>
</dbReference>
<name>A0AAE0GU73_9CHLO</name>
<dbReference type="EMBL" id="LGRX02002384">
    <property type="protein sequence ID" value="KAK3284280.1"/>
    <property type="molecule type" value="Genomic_DNA"/>
</dbReference>
<evidence type="ECO:0000256" key="2">
    <source>
        <dbReference type="ARBA" id="ARBA00022664"/>
    </source>
</evidence>
<protein>
    <submittedName>
        <fullName evidence="8">Protein STABILIZED1</fullName>
    </submittedName>
</protein>
<dbReference type="InterPro" id="IPR011990">
    <property type="entry name" value="TPR-like_helical_dom_sf"/>
</dbReference>
<keyword evidence="4" id="KW-0508">mRNA splicing</keyword>
<feature type="compositionally biased region" description="Gly residues" evidence="6">
    <location>
        <begin position="50"/>
        <end position="70"/>
    </location>
</feature>
<evidence type="ECO:0000313" key="9">
    <source>
        <dbReference type="Proteomes" id="UP001190700"/>
    </source>
</evidence>
<evidence type="ECO:0000256" key="4">
    <source>
        <dbReference type="ARBA" id="ARBA00023187"/>
    </source>
</evidence>
<evidence type="ECO:0000313" key="8">
    <source>
        <dbReference type="EMBL" id="KAK3284280.1"/>
    </source>
</evidence>
<evidence type="ECO:0000256" key="3">
    <source>
        <dbReference type="ARBA" id="ARBA00022737"/>
    </source>
</evidence>